<dbReference type="Proteomes" id="UP001597561">
    <property type="component" value="Unassembled WGS sequence"/>
</dbReference>
<gene>
    <name evidence="3" type="ORF">ACFS5P_07330</name>
</gene>
<keyword evidence="4" id="KW-1185">Reference proteome</keyword>
<dbReference type="EMBL" id="JBHUPG010000012">
    <property type="protein sequence ID" value="MFD2911684.1"/>
    <property type="molecule type" value="Genomic_DNA"/>
</dbReference>
<keyword evidence="1" id="KW-1133">Transmembrane helix</keyword>
<feature type="transmembrane region" description="Helical" evidence="1">
    <location>
        <begin position="101"/>
        <end position="118"/>
    </location>
</feature>
<feature type="transmembrane region" description="Helical" evidence="1">
    <location>
        <begin position="397"/>
        <end position="414"/>
    </location>
</feature>
<protein>
    <submittedName>
        <fullName evidence="3">Type II CAAX prenyl endopeptidase Rce1 family protein</fullName>
    </submittedName>
</protein>
<feature type="domain" description="CAAX prenyl protease 2/Lysostaphin resistance protein A-like" evidence="2">
    <location>
        <begin position="380"/>
        <end position="489"/>
    </location>
</feature>
<dbReference type="Pfam" id="PF02517">
    <property type="entry name" value="Rce1-like"/>
    <property type="match status" value="1"/>
</dbReference>
<sequence>MDRDLMISLIIFAVLLEAALVVWVVLHRQGKLRGNPLITLFKKEWLILFYAFFKWKKRKYKSNEFTFHKKSAYFWFFLALVHEQLLEMFIFHYYLKILYPETVWIMTGLHIYSVFYLMGDYNVLRHRPVTVKNGNVHMRIGLRRELSFGVHQVASFEPTGIQYNKQGGIIHPSNVFHATAFPRVLTRVFGAGDDPSYAVKFKTPMIATGYFGRKFEVSEAWLYLDEPERFIETVQKEQILPVQHESMVKKSPIVNWKLYWILMVVNILGALAVIPYAMEREGLHTQLGLSPVAFGALYLFQVVIETGILVFLSLLILKKLAIYDPAFKKLTEVPLICKGWWLNAAKTIGGGLVVGSLIIAVSLVISKPLGINNSTIQEPVWWLSILGAGGAAINEESIFRMFLVSLVMILLVKVGKRKVNTWKSSFAIVFAAIVFGIMHYRVALDNFEMTTGLFLGMVLINGIGGLFFGFLFLKLGIEFAMIAHFSANIAIHVVAPFFI</sequence>
<evidence type="ECO:0000313" key="4">
    <source>
        <dbReference type="Proteomes" id="UP001597561"/>
    </source>
</evidence>
<dbReference type="RefSeq" id="WP_204729448.1">
    <property type="nucleotide sequence ID" value="NZ_JAFBDK010000008.1"/>
</dbReference>
<organism evidence="3 4">
    <name type="scientific">Jeotgalibacillus terrae</name>
    <dbReference type="NCBI Taxonomy" id="587735"/>
    <lineage>
        <taxon>Bacteria</taxon>
        <taxon>Bacillati</taxon>
        <taxon>Bacillota</taxon>
        <taxon>Bacilli</taxon>
        <taxon>Bacillales</taxon>
        <taxon>Caryophanaceae</taxon>
        <taxon>Jeotgalibacillus</taxon>
    </lineage>
</organism>
<keyword evidence="1" id="KW-0472">Membrane</keyword>
<evidence type="ECO:0000259" key="2">
    <source>
        <dbReference type="Pfam" id="PF02517"/>
    </source>
</evidence>
<feature type="transmembrane region" description="Helical" evidence="1">
    <location>
        <begin position="73"/>
        <end position="95"/>
    </location>
</feature>
<keyword evidence="1" id="KW-0812">Transmembrane</keyword>
<feature type="transmembrane region" description="Helical" evidence="1">
    <location>
        <begin position="426"/>
        <end position="443"/>
    </location>
</feature>
<feature type="transmembrane region" description="Helical" evidence="1">
    <location>
        <begin position="339"/>
        <end position="365"/>
    </location>
</feature>
<proteinExistence type="predicted"/>
<name>A0ABW5ZFD4_9BACL</name>
<feature type="transmembrane region" description="Helical" evidence="1">
    <location>
        <begin position="32"/>
        <end position="53"/>
    </location>
</feature>
<feature type="transmembrane region" description="Helical" evidence="1">
    <location>
        <begin position="298"/>
        <end position="318"/>
    </location>
</feature>
<feature type="transmembrane region" description="Helical" evidence="1">
    <location>
        <begin position="449"/>
        <end position="472"/>
    </location>
</feature>
<feature type="transmembrane region" description="Helical" evidence="1">
    <location>
        <begin position="7"/>
        <end position="26"/>
    </location>
</feature>
<comment type="caution">
    <text evidence="3">The sequence shown here is derived from an EMBL/GenBank/DDBJ whole genome shotgun (WGS) entry which is preliminary data.</text>
</comment>
<evidence type="ECO:0000313" key="3">
    <source>
        <dbReference type="EMBL" id="MFD2911684.1"/>
    </source>
</evidence>
<accession>A0ABW5ZFD4</accession>
<reference evidence="4" key="1">
    <citation type="journal article" date="2019" name="Int. J. Syst. Evol. Microbiol.">
        <title>The Global Catalogue of Microorganisms (GCM) 10K type strain sequencing project: providing services to taxonomists for standard genome sequencing and annotation.</title>
        <authorList>
            <consortium name="The Broad Institute Genomics Platform"/>
            <consortium name="The Broad Institute Genome Sequencing Center for Infectious Disease"/>
            <person name="Wu L."/>
            <person name="Ma J."/>
        </authorList>
    </citation>
    <scope>NUCLEOTIDE SEQUENCE [LARGE SCALE GENOMIC DNA]</scope>
    <source>
        <strain evidence="4">KCTC 13528</strain>
    </source>
</reference>
<evidence type="ECO:0000256" key="1">
    <source>
        <dbReference type="SAM" id="Phobius"/>
    </source>
</evidence>
<dbReference type="InterPro" id="IPR003675">
    <property type="entry name" value="Rce1/LyrA-like_dom"/>
</dbReference>
<feature type="transmembrane region" description="Helical" evidence="1">
    <location>
        <begin position="258"/>
        <end position="278"/>
    </location>
</feature>